<dbReference type="InterPro" id="IPR011060">
    <property type="entry name" value="RibuloseP-bd_barrel"/>
</dbReference>
<feature type="domain" description="N-(5'phosphoribosyl) anthranilate isomerase (PRAI)" evidence="9">
    <location>
        <begin position="4"/>
        <end position="92"/>
    </location>
</feature>
<dbReference type="InterPro" id="IPR001240">
    <property type="entry name" value="PRAI_dom"/>
</dbReference>
<keyword evidence="11" id="KW-1185">Reference proteome</keyword>
<evidence type="ECO:0000256" key="6">
    <source>
        <dbReference type="ARBA" id="ARBA00022822"/>
    </source>
</evidence>
<accession>A0A2S5E959</accession>
<evidence type="ECO:0000256" key="5">
    <source>
        <dbReference type="ARBA" id="ARBA00022605"/>
    </source>
</evidence>
<evidence type="ECO:0000259" key="9">
    <source>
        <dbReference type="Pfam" id="PF00697"/>
    </source>
</evidence>
<keyword evidence="6" id="KW-0822">Tryptophan biosynthesis</keyword>
<evidence type="ECO:0000256" key="7">
    <source>
        <dbReference type="ARBA" id="ARBA00023141"/>
    </source>
</evidence>
<comment type="caution">
    <text evidence="10">The sequence shown here is derived from an EMBL/GenBank/DDBJ whole genome shotgun (WGS) entry which is preliminary data.</text>
</comment>
<evidence type="ECO:0000256" key="2">
    <source>
        <dbReference type="ARBA" id="ARBA00004664"/>
    </source>
</evidence>
<sequence>MIRIKVCGITNIEDAINISKAGVDALGFILAESPRKVGLSKILEISKELPPFVSRVAVVVNPNKEEIEKIERSKVFDYVQFHGSEDVNIIKNCKLKTI</sequence>
<dbReference type="Gene3D" id="3.20.20.70">
    <property type="entry name" value="Aldolase class I"/>
    <property type="match status" value="1"/>
</dbReference>
<proteinExistence type="predicted"/>
<reference evidence="10 11" key="1">
    <citation type="submission" date="2014-01" db="EMBL/GenBank/DDBJ databases">
        <title>Comparative genomics of Petrotoga.</title>
        <authorList>
            <person name="Chow K."/>
            <person name="Charchuk R."/>
            <person name="Nesbo C.L."/>
        </authorList>
    </citation>
    <scope>NUCLEOTIDE SEQUENCE [LARGE SCALE GENOMIC DNA]</scope>
    <source>
        <strain evidence="10 11">DSM 16923</strain>
    </source>
</reference>
<keyword evidence="7" id="KW-0057">Aromatic amino acid biosynthesis</keyword>
<comment type="catalytic activity">
    <reaction evidence="1">
        <text>N-(5-phospho-beta-D-ribosyl)anthranilate = 1-(2-carboxyphenylamino)-1-deoxy-D-ribulose 5-phosphate</text>
        <dbReference type="Rhea" id="RHEA:21540"/>
        <dbReference type="ChEBI" id="CHEBI:18277"/>
        <dbReference type="ChEBI" id="CHEBI:58613"/>
        <dbReference type="EC" id="5.3.1.24"/>
    </reaction>
</comment>
<gene>
    <name evidence="10" type="ORF">AA81_12865</name>
</gene>
<evidence type="ECO:0000256" key="4">
    <source>
        <dbReference type="ARBA" id="ARBA00022272"/>
    </source>
</evidence>
<dbReference type="GO" id="GO:0004640">
    <property type="term" value="F:phosphoribosylanthranilate isomerase activity"/>
    <property type="evidence" value="ECO:0007669"/>
    <property type="project" value="UniProtKB-EC"/>
</dbReference>
<dbReference type="UniPathway" id="UPA00035">
    <property type="reaction ID" value="UER00042"/>
</dbReference>
<keyword evidence="5" id="KW-0028">Amino-acid biosynthesis</keyword>
<feature type="non-terminal residue" evidence="10">
    <location>
        <position position="98"/>
    </location>
</feature>
<evidence type="ECO:0000313" key="11">
    <source>
        <dbReference type="Proteomes" id="UP000236950"/>
    </source>
</evidence>
<dbReference type="InterPro" id="IPR044643">
    <property type="entry name" value="TrpF_fam"/>
</dbReference>
<evidence type="ECO:0000256" key="8">
    <source>
        <dbReference type="ARBA" id="ARBA00023235"/>
    </source>
</evidence>
<dbReference type="Proteomes" id="UP000236950">
    <property type="component" value="Unassembled WGS sequence"/>
</dbReference>
<dbReference type="EMBL" id="JALY01000289">
    <property type="protein sequence ID" value="POZ89673.1"/>
    <property type="molecule type" value="Genomic_DNA"/>
</dbReference>
<dbReference type="Pfam" id="PF00697">
    <property type="entry name" value="PRAI"/>
    <property type="match status" value="1"/>
</dbReference>
<dbReference type="PANTHER" id="PTHR42894:SF1">
    <property type="entry name" value="N-(5'-PHOSPHORIBOSYL)ANTHRANILATE ISOMERASE"/>
    <property type="match status" value="1"/>
</dbReference>
<dbReference type="PANTHER" id="PTHR42894">
    <property type="entry name" value="N-(5'-PHOSPHORIBOSYL)ANTHRANILATE ISOMERASE"/>
    <property type="match status" value="1"/>
</dbReference>
<evidence type="ECO:0000313" key="10">
    <source>
        <dbReference type="EMBL" id="POZ89673.1"/>
    </source>
</evidence>
<comment type="pathway">
    <text evidence="2">Amino-acid biosynthesis; L-tryptophan biosynthesis; L-tryptophan from chorismate: step 3/5.</text>
</comment>
<dbReference type="AlphaFoldDB" id="A0A2S5E959"/>
<organism evidence="10 11">
    <name type="scientific">Petrotoga halophila DSM 16923</name>
    <dbReference type="NCBI Taxonomy" id="1122953"/>
    <lineage>
        <taxon>Bacteria</taxon>
        <taxon>Thermotogati</taxon>
        <taxon>Thermotogota</taxon>
        <taxon>Thermotogae</taxon>
        <taxon>Petrotogales</taxon>
        <taxon>Petrotogaceae</taxon>
        <taxon>Petrotoga</taxon>
    </lineage>
</organism>
<dbReference type="GO" id="GO:0000162">
    <property type="term" value="P:L-tryptophan biosynthetic process"/>
    <property type="evidence" value="ECO:0007669"/>
    <property type="project" value="UniProtKB-UniPathway"/>
</dbReference>
<dbReference type="InterPro" id="IPR013785">
    <property type="entry name" value="Aldolase_TIM"/>
</dbReference>
<name>A0A2S5E959_9BACT</name>
<dbReference type="EC" id="5.3.1.24" evidence="3"/>
<protein>
    <recommendedName>
        <fullName evidence="4">N-(5'-phosphoribosyl)anthranilate isomerase</fullName>
        <ecNumber evidence="3">5.3.1.24</ecNumber>
    </recommendedName>
</protein>
<dbReference type="SUPFAM" id="SSF51366">
    <property type="entry name" value="Ribulose-phoshate binding barrel"/>
    <property type="match status" value="1"/>
</dbReference>
<keyword evidence="8 10" id="KW-0413">Isomerase</keyword>
<evidence type="ECO:0000256" key="3">
    <source>
        <dbReference type="ARBA" id="ARBA00012572"/>
    </source>
</evidence>
<evidence type="ECO:0000256" key="1">
    <source>
        <dbReference type="ARBA" id="ARBA00001164"/>
    </source>
</evidence>